<evidence type="ECO:0000256" key="1">
    <source>
        <dbReference type="SAM" id="Phobius"/>
    </source>
</evidence>
<evidence type="ECO:0000313" key="2">
    <source>
        <dbReference type="EMBL" id="KAK9746145.1"/>
    </source>
</evidence>
<feature type="transmembrane region" description="Helical" evidence="1">
    <location>
        <begin position="33"/>
        <end position="53"/>
    </location>
</feature>
<keyword evidence="1" id="KW-0472">Membrane</keyword>
<evidence type="ECO:0000313" key="3">
    <source>
        <dbReference type="Proteomes" id="UP001458880"/>
    </source>
</evidence>
<organism evidence="2 3">
    <name type="scientific">Popillia japonica</name>
    <name type="common">Japanese beetle</name>
    <dbReference type="NCBI Taxonomy" id="7064"/>
    <lineage>
        <taxon>Eukaryota</taxon>
        <taxon>Metazoa</taxon>
        <taxon>Ecdysozoa</taxon>
        <taxon>Arthropoda</taxon>
        <taxon>Hexapoda</taxon>
        <taxon>Insecta</taxon>
        <taxon>Pterygota</taxon>
        <taxon>Neoptera</taxon>
        <taxon>Endopterygota</taxon>
        <taxon>Coleoptera</taxon>
        <taxon>Polyphaga</taxon>
        <taxon>Scarabaeiformia</taxon>
        <taxon>Scarabaeidae</taxon>
        <taxon>Rutelinae</taxon>
        <taxon>Popillia</taxon>
    </lineage>
</organism>
<dbReference type="AlphaFoldDB" id="A0AAW1MJ28"/>
<feature type="transmembrane region" description="Helical" evidence="1">
    <location>
        <begin position="65"/>
        <end position="86"/>
    </location>
</feature>
<protein>
    <submittedName>
        <fullName evidence="2">Uncharacterized protein</fullName>
    </submittedName>
</protein>
<proteinExistence type="predicted"/>
<sequence length="89" mass="9519">MKSTVVKKLVWIRGDVATAATGVPTIWTVAGDVATAATGVPTIWTVAIAGIAIKHFAHCRNCDKTFCIEFWSFCGALIFCGLDVYLNLA</sequence>
<reference evidence="2 3" key="1">
    <citation type="journal article" date="2024" name="BMC Genomics">
        <title>De novo assembly and annotation of Popillia japonica's genome with initial clues to its potential as an invasive pest.</title>
        <authorList>
            <person name="Cucini C."/>
            <person name="Boschi S."/>
            <person name="Funari R."/>
            <person name="Cardaioli E."/>
            <person name="Iannotti N."/>
            <person name="Marturano G."/>
            <person name="Paoli F."/>
            <person name="Bruttini M."/>
            <person name="Carapelli A."/>
            <person name="Frati F."/>
            <person name="Nardi F."/>
        </authorList>
    </citation>
    <scope>NUCLEOTIDE SEQUENCE [LARGE SCALE GENOMIC DNA]</scope>
    <source>
        <strain evidence="2">DMR45628</strain>
    </source>
</reference>
<keyword evidence="1" id="KW-0812">Transmembrane</keyword>
<dbReference type="Proteomes" id="UP001458880">
    <property type="component" value="Unassembled WGS sequence"/>
</dbReference>
<comment type="caution">
    <text evidence="2">The sequence shown here is derived from an EMBL/GenBank/DDBJ whole genome shotgun (WGS) entry which is preliminary data.</text>
</comment>
<gene>
    <name evidence="2" type="ORF">QE152_g6362</name>
</gene>
<name>A0AAW1MJ28_POPJA</name>
<dbReference type="EMBL" id="JASPKY010000042">
    <property type="protein sequence ID" value="KAK9746145.1"/>
    <property type="molecule type" value="Genomic_DNA"/>
</dbReference>
<keyword evidence="3" id="KW-1185">Reference proteome</keyword>
<keyword evidence="1" id="KW-1133">Transmembrane helix</keyword>
<accession>A0AAW1MJ28</accession>